<evidence type="ECO:0000313" key="15">
    <source>
        <dbReference type="EMBL" id="ASI13708.1"/>
    </source>
</evidence>
<dbReference type="GO" id="GO:0005615">
    <property type="term" value="C:extracellular space"/>
    <property type="evidence" value="ECO:0007669"/>
    <property type="project" value="TreeGrafter"/>
</dbReference>
<comment type="similarity">
    <text evidence="1 11">Belongs to the peptidase M1 family.</text>
</comment>
<dbReference type="InterPro" id="IPR045357">
    <property type="entry name" value="Aminopeptidase_N-like_N"/>
</dbReference>
<dbReference type="SUPFAM" id="SSF63737">
    <property type="entry name" value="Leukotriene A4 hydrolase N-terminal domain"/>
    <property type="match status" value="1"/>
</dbReference>
<dbReference type="Proteomes" id="UP000197679">
    <property type="component" value="Chromosome"/>
</dbReference>
<sequence>MMSGMAEVTNLLTGSIKPINYKLVFKPDFNKFTYMGDEEIEVNISKSTDRIAVNCREIAIKEAMVESGKKSYSVKLKYNKLNETVELGLPKKIKGGAVIKIKFIGSNNDKMYGFYRSSYTYNGRQEYMLSSQFEAGDARAAFPCFDQPDMKATFDISFLIPKEFDAISNMPQKSVVNKGANKIVSFRRTPLMSTYLVYLGVGKFDYVNGSLGDLPIRVVTQKGKKPYASMALEYCRKFVDFYANYFGIPYPMPKLDLITVPDFSAGAMENWGAITFRDTVIFGDENSSAVTKERISITVAHELAHQWFGDLVTMKWWDDLWLNESFATFMSYKAVSATIKSIGAEDQFYENEFKNAMYYDQFRATHPISVKVSSPGQISSLFDSISYEKGASVLAMLENYLGEKHFREGLHNYLNSFKYSNAAKEDLWKSLEDESGKRGSSKEVKEMMKSWITKAGYPEVIVGPASLSSESNETLIRVSQKRFIMAGSHDSNSKGTWKIPIKYALVDKKKTSESLFILDRKEGSLKAIGIGAIKLNFGQKGIYRVYYEGELLSRIGELIRNKELSDIDAWGVLDDLYNYVRAGSIKLNIYLHFIERYAMDVGYPANNRIIDSLNSLYTVLYADNGADDVRVLLLDYLKKQFKRYSWDYTPTNNTDEIFKLNVICNLGMLGYAPVVKKARAYYKDLLKGKLGGLHGNLTFAVYSTVAFNGGKKEFDEMLGMYLREKVTEEKFKMLVSLGLFKDISLQEKALSISYSNNVRLQDSLQIPQVISGNITSNSLKHFIANPYGKKIIWRWIKENWSIIRNAYPENSSYWSGLLKVLETVSDPIVLEDVVDFFRTNKPSDVMRPQLAKSVEFMKANIKLFNEYRAKDTH</sequence>
<feature type="site" description="Transition state stabilizer" evidence="10">
    <location>
        <position position="387"/>
    </location>
</feature>
<dbReference type="GO" id="GO:0042277">
    <property type="term" value="F:peptide binding"/>
    <property type="evidence" value="ECO:0007669"/>
    <property type="project" value="TreeGrafter"/>
</dbReference>
<dbReference type="GO" id="GO:0005737">
    <property type="term" value="C:cytoplasm"/>
    <property type="evidence" value="ECO:0007669"/>
    <property type="project" value="TreeGrafter"/>
</dbReference>
<dbReference type="PANTHER" id="PTHR11533">
    <property type="entry name" value="PROTEASE M1 ZINC METALLOPROTEASE"/>
    <property type="match status" value="1"/>
</dbReference>
<dbReference type="InterPro" id="IPR042097">
    <property type="entry name" value="Aminopeptidase_N-like_N_sf"/>
</dbReference>
<dbReference type="GO" id="GO:0043171">
    <property type="term" value="P:peptide catabolic process"/>
    <property type="evidence" value="ECO:0007669"/>
    <property type="project" value="TreeGrafter"/>
</dbReference>
<evidence type="ECO:0000256" key="1">
    <source>
        <dbReference type="ARBA" id="ARBA00010136"/>
    </source>
</evidence>
<evidence type="ECO:0000256" key="10">
    <source>
        <dbReference type="PIRSR" id="PIRSR634016-4"/>
    </source>
</evidence>
<dbReference type="PRINTS" id="PR00756">
    <property type="entry name" value="ALADIPTASE"/>
</dbReference>
<feature type="active site" description="Proton acceptor" evidence="8">
    <location>
        <position position="302"/>
    </location>
</feature>
<protein>
    <recommendedName>
        <fullName evidence="11">Aminopeptidase</fullName>
        <ecNumber evidence="11">3.4.11.-</ecNumber>
    </recommendedName>
</protein>
<organism evidence="15 16">
    <name type="scientific">Candidatus Mancarchaeum acidiphilum</name>
    <dbReference type="NCBI Taxonomy" id="1920749"/>
    <lineage>
        <taxon>Archaea</taxon>
        <taxon>Candidatus Micrarchaeota</taxon>
        <taxon>Candidatus Mancarchaeum</taxon>
    </lineage>
</organism>
<name>A0A218NMK6_9ARCH</name>
<feature type="binding site" evidence="9">
    <location>
        <position position="301"/>
    </location>
    <ligand>
        <name>Zn(2+)</name>
        <dbReference type="ChEBI" id="CHEBI:29105"/>
        <note>catalytic</note>
    </ligand>
</feature>
<dbReference type="Pfam" id="PF17900">
    <property type="entry name" value="Peptidase_M1_N"/>
    <property type="match status" value="1"/>
</dbReference>
<reference evidence="15 16" key="1">
    <citation type="journal article" date="2017" name="Nat. Commun.">
        <title>'ARMAN' archaea depend on association with euryarchaeal host in culture and in situ.</title>
        <authorList>
            <person name="Golyshina O."/>
            <person name="Toshchakov S."/>
            <person name="Makarova K."/>
            <person name="Gavrilov S."/>
            <person name="Korzhenkov A."/>
            <person name="La Cono V."/>
            <person name="Arcadi E."/>
            <person name="Nechitaylo T."/>
            <person name="Ferrer M."/>
            <person name="Kublanov I."/>
            <person name="Wolf Y."/>
            <person name="Yakimov M."/>
            <person name="Golyshin P."/>
            <person name="Slesarev A."/>
            <person name="Kozyavkin S."/>
        </authorList>
    </citation>
    <scope>NUCLEOTIDE SEQUENCE [LARGE SCALE GENOMIC DNA]</scope>
    <source>
        <strain evidence="15 16">Mia14</strain>
    </source>
</reference>
<dbReference type="InterPro" id="IPR027268">
    <property type="entry name" value="Peptidase_M4/M1_CTD_sf"/>
</dbReference>
<dbReference type="CDD" id="cd09601">
    <property type="entry name" value="M1_APN-Q_like"/>
    <property type="match status" value="1"/>
</dbReference>
<evidence type="ECO:0000256" key="4">
    <source>
        <dbReference type="ARBA" id="ARBA00022723"/>
    </source>
</evidence>
<keyword evidence="4 9" id="KW-0479">Metal-binding</keyword>
<dbReference type="InterPro" id="IPR014782">
    <property type="entry name" value="Peptidase_M1_dom"/>
</dbReference>
<evidence type="ECO:0000256" key="11">
    <source>
        <dbReference type="RuleBase" id="RU364040"/>
    </source>
</evidence>
<evidence type="ECO:0000256" key="7">
    <source>
        <dbReference type="ARBA" id="ARBA00023049"/>
    </source>
</evidence>
<dbReference type="KEGG" id="marh:Mia14_0386"/>
<dbReference type="Pfam" id="PF11838">
    <property type="entry name" value="ERAP1_C"/>
    <property type="match status" value="1"/>
</dbReference>
<dbReference type="Pfam" id="PF01433">
    <property type="entry name" value="Peptidase_M1"/>
    <property type="match status" value="1"/>
</dbReference>
<dbReference type="EMBL" id="CP019964">
    <property type="protein sequence ID" value="ASI13708.1"/>
    <property type="molecule type" value="Genomic_DNA"/>
</dbReference>
<keyword evidence="7 11" id="KW-0482">Metalloprotease</keyword>
<feature type="binding site" evidence="9">
    <location>
        <position position="324"/>
    </location>
    <ligand>
        <name>Zn(2+)</name>
        <dbReference type="ChEBI" id="CHEBI:29105"/>
        <note>catalytic</note>
    </ligand>
</feature>
<keyword evidence="6 9" id="KW-0862">Zinc</keyword>
<proteinExistence type="inferred from homology"/>
<dbReference type="GO" id="GO:0070006">
    <property type="term" value="F:metalloaminopeptidase activity"/>
    <property type="evidence" value="ECO:0007669"/>
    <property type="project" value="TreeGrafter"/>
</dbReference>
<feature type="domain" description="Aminopeptidase N-like N-terminal" evidence="14">
    <location>
        <begin position="17"/>
        <end position="196"/>
    </location>
</feature>
<evidence type="ECO:0000256" key="8">
    <source>
        <dbReference type="PIRSR" id="PIRSR634016-1"/>
    </source>
</evidence>
<comment type="cofactor">
    <cofactor evidence="9 11">
        <name>Zn(2+)</name>
        <dbReference type="ChEBI" id="CHEBI:29105"/>
    </cofactor>
    <text evidence="9 11">Binds 1 zinc ion per subunit.</text>
</comment>
<feature type="domain" description="ERAP1-like C-terminal" evidence="13">
    <location>
        <begin position="533"/>
        <end position="855"/>
    </location>
</feature>
<dbReference type="Gene3D" id="1.10.390.10">
    <property type="entry name" value="Neutral Protease Domain 2"/>
    <property type="match status" value="1"/>
</dbReference>
<dbReference type="PANTHER" id="PTHR11533:SF174">
    <property type="entry name" value="PUROMYCIN-SENSITIVE AMINOPEPTIDASE-RELATED"/>
    <property type="match status" value="1"/>
</dbReference>
<evidence type="ECO:0000256" key="5">
    <source>
        <dbReference type="ARBA" id="ARBA00022801"/>
    </source>
</evidence>
<evidence type="ECO:0000313" key="16">
    <source>
        <dbReference type="Proteomes" id="UP000197679"/>
    </source>
</evidence>
<dbReference type="SUPFAM" id="SSF55486">
    <property type="entry name" value="Metalloproteases ('zincins'), catalytic domain"/>
    <property type="match status" value="1"/>
</dbReference>
<dbReference type="InterPro" id="IPR050344">
    <property type="entry name" value="Peptidase_M1_aminopeptidases"/>
</dbReference>
<feature type="binding site" evidence="9">
    <location>
        <position position="305"/>
    </location>
    <ligand>
        <name>Zn(2+)</name>
        <dbReference type="ChEBI" id="CHEBI:29105"/>
        <note>catalytic</note>
    </ligand>
</feature>
<keyword evidence="2 11" id="KW-0031">Aminopeptidase</keyword>
<evidence type="ECO:0000259" key="14">
    <source>
        <dbReference type="Pfam" id="PF17900"/>
    </source>
</evidence>
<dbReference type="GO" id="GO:0008270">
    <property type="term" value="F:zinc ion binding"/>
    <property type="evidence" value="ECO:0007669"/>
    <property type="project" value="UniProtKB-UniRule"/>
</dbReference>
<accession>A0A218NMK6</accession>
<dbReference type="EC" id="3.4.11.-" evidence="11"/>
<keyword evidence="16" id="KW-1185">Reference proteome</keyword>
<keyword evidence="5 11" id="KW-0378">Hydrolase</keyword>
<evidence type="ECO:0000259" key="13">
    <source>
        <dbReference type="Pfam" id="PF11838"/>
    </source>
</evidence>
<feature type="domain" description="Peptidase M1 membrane alanine aminopeptidase" evidence="12">
    <location>
        <begin position="231"/>
        <end position="451"/>
    </location>
</feature>
<keyword evidence="3 11" id="KW-0645">Protease</keyword>
<evidence type="ECO:0000259" key="12">
    <source>
        <dbReference type="Pfam" id="PF01433"/>
    </source>
</evidence>
<evidence type="ECO:0000256" key="2">
    <source>
        <dbReference type="ARBA" id="ARBA00022438"/>
    </source>
</evidence>
<dbReference type="Gene3D" id="2.60.40.1730">
    <property type="entry name" value="tricorn interacting facor f3 domain"/>
    <property type="match status" value="1"/>
</dbReference>
<dbReference type="FunFam" id="1.10.390.10:FF:000006">
    <property type="entry name" value="Puromycin-sensitive aminopeptidase"/>
    <property type="match status" value="1"/>
</dbReference>
<dbReference type="InterPro" id="IPR034016">
    <property type="entry name" value="M1_APN-typ"/>
</dbReference>
<dbReference type="AlphaFoldDB" id="A0A218NMK6"/>
<gene>
    <name evidence="15" type="ORF">Mia14_0386</name>
</gene>
<dbReference type="GO" id="GO:0016020">
    <property type="term" value="C:membrane"/>
    <property type="evidence" value="ECO:0007669"/>
    <property type="project" value="TreeGrafter"/>
</dbReference>
<evidence type="ECO:0000256" key="6">
    <source>
        <dbReference type="ARBA" id="ARBA00022833"/>
    </source>
</evidence>
<evidence type="ECO:0000256" key="3">
    <source>
        <dbReference type="ARBA" id="ARBA00022670"/>
    </source>
</evidence>
<dbReference type="InterPro" id="IPR024571">
    <property type="entry name" value="ERAP1-like_C_dom"/>
</dbReference>
<dbReference type="InterPro" id="IPR001930">
    <property type="entry name" value="Peptidase_M1"/>
</dbReference>
<evidence type="ECO:0000256" key="9">
    <source>
        <dbReference type="PIRSR" id="PIRSR634016-3"/>
    </source>
</evidence>
<dbReference type="Gene3D" id="2.60.40.1910">
    <property type="match status" value="1"/>
</dbReference>
<dbReference type="GO" id="GO:0006508">
    <property type="term" value="P:proteolysis"/>
    <property type="evidence" value="ECO:0007669"/>
    <property type="project" value="UniProtKB-KW"/>
</dbReference>
<dbReference type="Gene3D" id="1.25.50.20">
    <property type="match status" value="1"/>
</dbReference>